<accession>A0ABS4FF51</accession>
<protein>
    <submittedName>
        <fullName evidence="2">Uncharacterized protein</fullName>
    </submittedName>
</protein>
<keyword evidence="3" id="KW-1185">Reference proteome</keyword>
<evidence type="ECO:0000313" key="3">
    <source>
        <dbReference type="Proteomes" id="UP000706926"/>
    </source>
</evidence>
<name>A0ABS4FF51_9BACL</name>
<reference evidence="2 3" key="1">
    <citation type="submission" date="2021-03" db="EMBL/GenBank/DDBJ databases">
        <title>Genomic Encyclopedia of Type Strains, Phase IV (KMG-IV): sequencing the most valuable type-strain genomes for metagenomic binning, comparative biology and taxonomic classification.</title>
        <authorList>
            <person name="Goeker M."/>
        </authorList>
    </citation>
    <scope>NUCLEOTIDE SEQUENCE [LARGE SCALE GENOMIC DNA]</scope>
    <source>
        <strain evidence="2 3">DSM 15596</strain>
    </source>
</reference>
<comment type="caution">
    <text evidence="2">The sequence shown here is derived from an EMBL/GenBank/DDBJ whole genome shotgun (WGS) entry which is preliminary data.</text>
</comment>
<keyword evidence="1" id="KW-0732">Signal</keyword>
<dbReference type="Proteomes" id="UP000706926">
    <property type="component" value="Unassembled WGS sequence"/>
</dbReference>
<evidence type="ECO:0000256" key="1">
    <source>
        <dbReference type="SAM" id="SignalP"/>
    </source>
</evidence>
<sequence>MKKIAVTLTSVLLAFSIGGSAISFADAGNEQLPTQEQIQQAEETQKITDQIYENAYKKAEEEIEKEKTRKSISLNIDNAVIDEKAIYDKYREAAKEENKKFLLENGWSEVSETENVVTPLSTPSQLAMTDETILYNSSTKQYQFSGEFNFTDLTGWDNYADTYDVLAIRSNNQIGIVKSYATTTKVEARYCGSVTAANRISYKESQSGYDNNGVPIANSKVTKQKETANGVIWTIDDTNAYSSSIPWSCGSAADKSILIRSYDTDHGRATLYFTKIGSASTNKVFLDFEHNWKTHKLDASATISGTGLKDTQLTVTYKSVNNRYPRTSTGRAY</sequence>
<organism evidence="2 3">
    <name type="scientific">Paenibacillus lactis</name>
    <dbReference type="NCBI Taxonomy" id="228574"/>
    <lineage>
        <taxon>Bacteria</taxon>
        <taxon>Bacillati</taxon>
        <taxon>Bacillota</taxon>
        <taxon>Bacilli</taxon>
        <taxon>Bacillales</taxon>
        <taxon>Paenibacillaceae</taxon>
        <taxon>Paenibacillus</taxon>
    </lineage>
</organism>
<gene>
    <name evidence="2" type="ORF">J2Z18_003975</name>
</gene>
<evidence type="ECO:0000313" key="2">
    <source>
        <dbReference type="EMBL" id="MBP1894866.1"/>
    </source>
</evidence>
<dbReference type="GeneID" id="95405899"/>
<feature type="signal peptide" evidence="1">
    <location>
        <begin position="1"/>
        <end position="25"/>
    </location>
</feature>
<proteinExistence type="predicted"/>
<dbReference type="EMBL" id="JAGGKI010000011">
    <property type="protein sequence ID" value="MBP1894866.1"/>
    <property type="molecule type" value="Genomic_DNA"/>
</dbReference>
<dbReference type="RefSeq" id="WP_007130128.1">
    <property type="nucleotide sequence ID" value="NZ_BOSA01000008.1"/>
</dbReference>
<feature type="chain" id="PRO_5046228527" evidence="1">
    <location>
        <begin position="26"/>
        <end position="333"/>
    </location>
</feature>